<dbReference type="PROSITE" id="PS51257">
    <property type="entry name" value="PROKAR_LIPOPROTEIN"/>
    <property type="match status" value="1"/>
</dbReference>
<name>G2DHY4_9GAMM</name>
<dbReference type="InterPro" id="IPR007485">
    <property type="entry name" value="LPS_assembly_LptE"/>
</dbReference>
<dbReference type="GO" id="GO:1990351">
    <property type="term" value="C:transporter complex"/>
    <property type="evidence" value="ECO:0007669"/>
    <property type="project" value="TreeGrafter"/>
</dbReference>
<comment type="function">
    <text evidence="6">Together with LptD, is involved in the assembly of lipopolysaccharide (LPS) at the surface of the outer membrane. Required for the proper assembly of LptD. Binds LPS and may serve as the LPS recognition site at the outer membrane.</text>
</comment>
<protein>
    <recommendedName>
        <fullName evidence="6">LPS-assembly lipoprotein LptE</fullName>
    </recommendedName>
</protein>
<comment type="similarity">
    <text evidence="6">Belongs to the LptE lipoprotein family.</text>
</comment>
<accession>G2DHY4</accession>
<evidence type="ECO:0000256" key="4">
    <source>
        <dbReference type="ARBA" id="ARBA00023237"/>
    </source>
</evidence>
<dbReference type="GO" id="GO:0043165">
    <property type="term" value="P:Gram-negative-bacterium-type cell outer membrane assembly"/>
    <property type="evidence" value="ECO:0007669"/>
    <property type="project" value="UniProtKB-UniRule"/>
</dbReference>
<evidence type="ECO:0000256" key="5">
    <source>
        <dbReference type="ARBA" id="ARBA00023288"/>
    </source>
</evidence>
<dbReference type="PANTHER" id="PTHR38098">
    <property type="entry name" value="LPS-ASSEMBLY LIPOPROTEIN LPTE"/>
    <property type="match status" value="1"/>
</dbReference>
<evidence type="ECO:0000256" key="3">
    <source>
        <dbReference type="ARBA" id="ARBA00023139"/>
    </source>
</evidence>
<keyword evidence="2 6" id="KW-0472">Membrane</keyword>
<dbReference type="Pfam" id="PF04390">
    <property type="entry name" value="LptE"/>
    <property type="match status" value="1"/>
</dbReference>
<gene>
    <name evidence="6" type="primary">lptE</name>
    <name evidence="7" type="ORF">Rifp1Sym_gk00030</name>
</gene>
<dbReference type="PANTHER" id="PTHR38098:SF1">
    <property type="entry name" value="LPS-ASSEMBLY LIPOPROTEIN LPTE"/>
    <property type="match status" value="1"/>
</dbReference>
<dbReference type="Proteomes" id="UP000004491">
    <property type="component" value="Unassembled WGS sequence"/>
</dbReference>
<dbReference type="EMBL" id="AFOC01000168">
    <property type="protein sequence ID" value="EGV49771.1"/>
    <property type="molecule type" value="Genomic_DNA"/>
</dbReference>
<evidence type="ECO:0000313" key="7">
    <source>
        <dbReference type="EMBL" id="EGV49771.1"/>
    </source>
</evidence>
<sequence>MKRHYRIVLWVVLVLLLSGCGFHLKGYQQATPNLDGLYIQGDAGRTSLAAMLRQELSASGAKLAASEAAARHHLQVLKDQIEYRALSVDANGKALEYELKLTVEYQVTAATGEQRIEPQSLQVLRQLIYSGTEELGRRNEAALVQQEMRPTWLDRSCAICRPGSSR</sequence>
<evidence type="ECO:0000256" key="2">
    <source>
        <dbReference type="ARBA" id="ARBA00023136"/>
    </source>
</evidence>
<keyword evidence="1 6" id="KW-0732">Signal</keyword>
<dbReference type="GO" id="GO:0015920">
    <property type="term" value="P:lipopolysaccharide transport"/>
    <property type="evidence" value="ECO:0007669"/>
    <property type="project" value="TreeGrafter"/>
</dbReference>
<dbReference type="AlphaFoldDB" id="G2DHY4"/>
<evidence type="ECO:0000313" key="8">
    <source>
        <dbReference type="Proteomes" id="UP000004491"/>
    </source>
</evidence>
<keyword evidence="5 6" id="KW-0449">Lipoprotein</keyword>
<keyword evidence="4 6" id="KW-0998">Cell outer membrane</keyword>
<dbReference type="Gene3D" id="3.30.160.150">
    <property type="entry name" value="Lipoprotein like domain"/>
    <property type="match status" value="1"/>
</dbReference>
<organism evidence="7 8">
    <name type="scientific">endosymbiont of Riftia pachyptila</name>
    <name type="common">vent Ph05</name>
    <dbReference type="NCBI Taxonomy" id="1048808"/>
    <lineage>
        <taxon>Bacteria</taxon>
        <taxon>Pseudomonadati</taxon>
        <taxon>Pseudomonadota</taxon>
        <taxon>Gammaproteobacteria</taxon>
        <taxon>sulfur-oxidizing symbionts</taxon>
    </lineage>
</organism>
<comment type="subcellular location">
    <subcellularLocation>
        <location evidence="6">Cell outer membrane</location>
        <topology evidence="6">Lipid-anchor</topology>
    </subcellularLocation>
</comment>
<comment type="caution">
    <text evidence="7">The sequence shown here is derived from an EMBL/GenBank/DDBJ whole genome shotgun (WGS) entry which is preliminary data.</text>
</comment>
<keyword evidence="8" id="KW-1185">Reference proteome</keyword>
<dbReference type="HAMAP" id="MF_01186">
    <property type="entry name" value="LPS_assembly_LptE"/>
    <property type="match status" value="1"/>
</dbReference>
<dbReference type="GO" id="GO:0001530">
    <property type="term" value="F:lipopolysaccharide binding"/>
    <property type="evidence" value="ECO:0007669"/>
    <property type="project" value="TreeGrafter"/>
</dbReference>
<comment type="subunit">
    <text evidence="6">Component of the lipopolysaccharide transport and assembly complex. Interacts with LptD.</text>
</comment>
<dbReference type="GO" id="GO:0009279">
    <property type="term" value="C:cell outer membrane"/>
    <property type="evidence" value="ECO:0007669"/>
    <property type="project" value="UniProtKB-SubCell"/>
</dbReference>
<keyword evidence="3 6" id="KW-0564">Palmitate</keyword>
<evidence type="ECO:0000256" key="1">
    <source>
        <dbReference type="ARBA" id="ARBA00022729"/>
    </source>
</evidence>
<dbReference type="RefSeq" id="WP_005966795.1">
    <property type="nucleotide sequence ID" value="NZ_AFOC01000168.1"/>
</dbReference>
<reference evidence="7" key="1">
    <citation type="journal article" date="2011" name="ISME J.">
        <title>The endosymbionts of the deep-sea tubeworms Riftia pachyptila and Tevnia jerichonana share an identical physiology as revealed by proteogenomic analyses.</title>
        <authorList>
            <person name="Gardebrecht A."/>
            <person name="Markert S."/>
            <person name="Felbeck H."/>
            <person name="Thuermer A."/>
            <person name="Albrecht D."/>
            <person name="Wollherr A."/>
            <person name="Kabisch J."/>
            <person name="Lehmann R."/>
            <person name="Daniel R."/>
            <person name="Liesegang H."/>
            <person name="Hecker M."/>
            <person name="Sievert S.M."/>
            <person name="Schweder T."/>
        </authorList>
    </citation>
    <scope>NUCLEOTIDE SEQUENCE [LARGE SCALE GENOMIC DNA]</scope>
</reference>
<proteinExistence type="inferred from homology"/>
<evidence type="ECO:0000256" key="6">
    <source>
        <dbReference type="HAMAP-Rule" id="MF_01186"/>
    </source>
</evidence>